<keyword evidence="4" id="KW-0611">Plant defense</keyword>
<dbReference type="InterPro" id="IPR038005">
    <property type="entry name" value="RX-like_CC"/>
</dbReference>
<dbReference type="Gene3D" id="3.80.10.10">
    <property type="entry name" value="Ribonuclease Inhibitor"/>
    <property type="match status" value="4"/>
</dbReference>
<evidence type="ECO:0000259" key="7">
    <source>
        <dbReference type="Pfam" id="PF18052"/>
    </source>
</evidence>
<dbReference type="SUPFAM" id="SSF52058">
    <property type="entry name" value="L domain-like"/>
    <property type="match status" value="2"/>
</dbReference>
<dbReference type="InterPro" id="IPR027417">
    <property type="entry name" value="P-loop_NTPase"/>
</dbReference>
<evidence type="ECO:0000256" key="4">
    <source>
        <dbReference type="ARBA" id="ARBA00022821"/>
    </source>
</evidence>
<evidence type="ECO:0000256" key="2">
    <source>
        <dbReference type="ARBA" id="ARBA00022737"/>
    </source>
</evidence>
<dbReference type="InterPro" id="IPR058922">
    <property type="entry name" value="WHD_DRP"/>
</dbReference>
<dbReference type="GO" id="GO:0051707">
    <property type="term" value="P:response to other organism"/>
    <property type="evidence" value="ECO:0007669"/>
    <property type="project" value="UniProtKB-ARBA"/>
</dbReference>
<evidence type="ECO:0000313" key="11">
    <source>
        <dbReference type="Proteomes" id="UP000436088"/>
    </source>
</evidence>
<dbReference type="InterPro" id="IPR056789">
    <property type="entry name" value="LRR_R13L1-DRL21"/>
</dbReference>
<feature type="domain" description="Disease resistance protein winged helix" evidence="8">
    <location>
        <begin position="437"/>
        <end position="503"/>
    </location>
</feature>
<feature type="domain" description="Disease resistance N-terminal" evidence="7">
    <location>
        <begin position="21"/>
        <end position="102"/>
    </location>
</feature>
<dbReference type="PRINTS" id="PR00364">
    <property type="entry name" value="DISEASERSIST"/>
</dbReference>
<dbReference type="Pfam" id="PF00931">
    <property type="entry name" value="NB-ARC"/>
    <property type="match status" value="1"/>
</dbReference>
<reference evidence="10" key="1">
    <citation type="submission" date="2019-09" db="EMBL/GenBank/DDBJ databases">
        <title>Draft genome information of white flower Hibiscus syriacus.</title>
        <authorList>
            <person name="Kim Y.-M."/>
        </authorList>
    </citation>
    <scope>NUCLEOTIDE SEQUENCE [LARGE SCALE GENOMIC DNA]</scope>
    <source>
        <strain evidence="10">YM2019G1</strain>
    </source>
</reference>
<name>A0A6A2YHT6_HIBSY</name>
<dbReference type="Gene3D" id="1.10.10.10">
    <property type="entry name" value="Winged helix-like DNA-binding domain superfamily/Winged helix DNA-binding domain"/>
    <property type="match status" value="1"/>
</dbReference>
<sequence>MEVVSAVGEAFFSTMFEALLAKLNASDLINFTTKKKVYNELKKWEKILRGINAVLADAEEKQAKNRSVEVWLKELKETAYDVEDVLEEFSYEHSRPKSTMKNNCLRGLKWSGGRGTMFNVKMGSKITAITKKLQEITSEKNNLGLGENVGGKNYKARDYKRLPTTSVVAEVNVFGRGDEKEAILKWLLVEQASDHVQVPVLNITGMTGIGKTTLAQLVYNDREVERFFNLRAWIYVSEDFDVIKITKAILDAVKPRICDTDDLNLLQLKLKDELSGKKFLLVLDDVWHQNYDEWSLLIRPFEVENLVCKIIVTTQNQNVSQITGLLYPVFPLKELADNDCLSILACHTLGSKNFEGHQYLEGISNDILKKCKGLPSAVKALAGVLRNKPTYKEWEAVSRSNLWDLTEEKGVIVAALGLSYHHLSSHLKPCFSYCSLIPKGYELDSDVLVLLWIAEGFVQPKGSKQPEDSGREYFSDLLSRSYFKQSKKNKSLFVMHDLFIDFAQSVAGDFCFNMEHGQHITVGQRHFEMARHVSFIPRRYDVSQRFEIFNNMKHVRSFLALPTSYQRGYCYLSSKVSQELLPKLKCLRVLSLSGYFIEELSSSIGELKHLRSLNLSRTAIRLLPRSIGSLYQLQMLILNQCKELTALPVEICELSKLTRLDISDTPKLQELPPGLGNLTSLRILPKFIVGKAGGPSLRELKDLSLQGHLSIMGLHNVVDIQDSRIANLRQKHGLKELALKWSNDCKKRENQMQVLESLQPPKDLQRLSISYYRATKFPSWVGNPSFAKIEQIDLFDCMNCKSLPSLGQLPSLRSLNVRGMHAVTKLGPEFFRNGFQSLEILRFENMSEWKEWISSVGDTEVFPCLRELILHNCPRLAGTLPRTLGSLVKLDVQNCPRLTISPLSFPFLGELTMEDSSSMILRSIVGQNITSLKIKGISDLTCIIEELSKALMKLEVLQIEGCSELTCLWRNGAELQNLNRLKSLAVKKCPKLVSLVGEERGQGLCCLSSLTNLRIDSCQNFVSLPAKGLPCTMKCLTIHDCKAMGSLPDMNGCNLEELEIMGCPSLVSFPKGKLPLTLESLRIENCRNLQCLPDGIVLNLEVLRISACMNICALPNPMWNLNSLQELSLSDIVALTLIPEGGFPPNLTSLELSNCENLKQPMSEWGLDKLNSLTELKVVGTCPATDIVSFPYEGVMLPSTLKSLCLERLDNLEYLSREVENLVDLQELQIKGCRKLRYLPKTGLPVSLGRLCISGCPVLRDKCRKEKGEYWSIIRGIPCLQID</sequence>
<evidence type="ECO:0000259" key="8">
    <source>
        <dbReference type="Pfam" id="PF23559"/>
    </source>
</evidence>
<keyword evidence="1" id="KW-0433">Leucine-rich repeat</keyword>
<dbReference type="InterPro" id="IPR002182">
    <property type="entry name" value="NB-ARC"/>
</dbReference>
<dbReference type="Gene3D" id="1.20.5.4130">
    <property type="match status" value="1"/>
</dbReference>
<dbReference type="InterPro" id="IPR032675">
    <property type="entry name" value="LRR_dom_sf"/>
</dbReference>
<dbReference type="GO" id="GO:0005524">
    <property type="term" value="F:ATP binding"/>
    <property type="evidence" value="ECO:0007669"/>
    <property type="project" value="UniProtKB-KW"/>
</dbReference>
<dbReference type="Pfam" id="PF18052">
    <property type="entry name" value="Rx_N"/>
    <property type="match status" value="1"/>
</dbReference>
<dbReference type="GO" id="GO:0006952">
    <property type="term" value="P:defense response"/>
    <property type="evidence" value="ECO:0007669"/>
    <property type="project" value="UniProtKB-KW"/>
</dbReference>
<evidence type="ECO:0000256" key="3">
    <source>
        <dbReference type="ARBA" id="ARBA00022741"/>
    </source>
</evidence>
<dbReference type="PANTHER" id="PTHR36766:SF72">
    <property type="entry name" value="DISEASE RESISTANCE RPP13-LIKE PROTEIN 1"/>
    <property type="match status" value="1"/>
</dbReference>
<protein>
    <recommendedName>
        <fullName evidence="12">Disease resistance RPP13-like protein 1</fullName>
    </recommendedName>
</protein>
<keyword evidence="2" id="KW-0677">Repeat</keyword>
<dbReference type="SUPFAM" id="SSF52540">
    <property type="entry name" value="P-loop containing nucleoside triphosphate hydrolases"/>
    <property type="match status" value="1"/>
</dbReference>
<evidence type="ECO:0000256" key="5">
    <source>
        <dbReference type="ARBA" id="ARBA00022840"/>
    </source>
</evidence>
<comment type="caution">
    <text evidence="10">The sequence shown here is derived from an EMBL/GenBank/DDBJ whole genome shotgun (WGS) entry which is preliminary data.</text>
</comment>
<dbReference type="InterPro" id="IPR036388">
    <property type="entry name" value="WH-like_DNA-bd_sf"/>
</dbReference>
<evidence type="ECO:0000259" key="9">
    <source>
        <dbReference type="Pfam" id="PF25019"/>
    </source>
</evidence>
<evidence type="ECO:0000259" key="6">
    <source>
        <dbReference type="Pfam" id="PF00931"/>
    </source>
</evidence>
<feature type="domain" description="NB-ARC" evidence="6">
    <location>
        <begin position="178"/>
        <end position="345"/>
    </location>
</feature>
<keyword evidence="5" id="KW-0067">ATP-binding</keyword>
<accession>A0A6A2YHT6</accession>
<dbReference type="Pfam" id="PF25019">
    <property type="entry name" value="LRR_R13L1-DRL21"/>
    <property type="match status" value="1"/>
</dbReference>
<dbReference type="OrthoDB" id="25838at2759"/>
<evidence type="ECO:0000313" key="10">
    <source>
        <dbReference type="EMBL" id="KAE8677469.1"/>
    </source>
</evidence>
<proteinExistence type="predicted"/>
<gene>
    <name evidence="10" type="ORF">F3Y22_tig00111506pilonHSYRG00072</name>
</gene>
<dbReference type="PANTHER" id="PTHR36766">
    <property type="entry name" value="PLANT BROAD-SPECTRUM MILDEW RESISTANCE PROTEIN RPW8"/>
    <property type="match status" value="1"/>
</dbReference>
<dbReference type="CDD" id="cd14798">
    <property type="entry name" value="RX-CC_like"/>
    <property type="match status" value="1"/>
</dbReference>
<dbReference type="EMBL" id="VEPZ02001358">
    <property type="protein sequence ID" value="KAE8677469.1"/>
    <property type="molecule type" value="Genomic_DNA"/>
</dbReference>
<dbReference type="Pfam" id="PF23559">
    <property type="entry name" value="WHD_DRP"/>
    <property type="match status" value="1"/>
</dbReference>
<evidence type="ECO:0000256" key="1">
    <source>
        <dbReference type="ARBA" id="ARBA00022614"/>
    </source>
</evidence>
<organism evidence="10 11">
    <name type="scientific">Hibiscus syriacus</name>
    <name type="common">Rose of Sharon</name>
    <dbReference type="NCBI Taxonomy" id="106335"/>
    <lineage>
        <taxon>Eukaryota</taxon>
        <taxon>Viridiplantae</taxon>
        <taxon>Streptophyta</taxon>
        <taxon>Embryophyta</taxon>
        <taxon>Tracheophyta</taxon>
        <taxon>Spermatophyta</taxon>
        <taxon>Magnoliopsida</taxon>
        <taxon>eudicotyledons</taxon>
        <taxon>Gunneridae</taxon>
        <taxon>Pentapetalae</taxon>
        <taxon>rosids</taxon>
        <taxon>malvids</taxon>
        <taxon>Malvales</taxon>
        <taxon>Malvaceae</taxon>
        <taxon>Malvoideae</taxon>
        <taxon>Hibiscus</taxon>
    </lineage>
</organism>
<dbReference type="Gene3D" id="3.40.50.300">
    <property type="entry name" value="P-loop containing nucleotide triphosphate hydrolases"/>
    <property type="match status" value="1"/>
</dbReference>
<keyword evidence="3" id="KW-0547">Nucleotide-binding</keyword>
<evidence type="ECO:0008006" key="12">
    <source>
        <dbReference type="Google" id="ProtNLM"/>
    </source>
</evidence>
<dbReference type="InterPro" id="IPR041118">
    <property type="entry name" value="Rx_N"/>
</dbReference>
<feature type="domain" description="R13L1/DRL21-like LRR repeat region" evidence="9">
    <location>
        <begin position="697"/>
        <end position="820"/>
    </location>
</feature>
<dbReference type="GO" id="GO:0043531">
    <property type="term" value="F:ADP binding"/>
    <property type="evidence" value="ECO:0007669"/>
    <property type="project" value="InterPro"/>
</dbReference>
<keyword evidence="11" id="KW-1185">Reference proteome</keyword>
<dbReference type="Proteomes" id="UP000436088">
    <property type="component" value="Unassembled WGS sequence"/>
</dbReference>